<accession>A0A1G8JVT8</accession>
<comment type="similarity">
    <text evidence="1 4">Belongs to the D-isomer specific 2-hydroxyacid dehydrogenase family.</text>
</comment>
<dbReference type="PANTHER" id="PTHR43761:SF1">
    <property type="entry name" value="D-ISOMER SPECIFIC 2-HYDROXYACID DEHYDROGENASE CATALYTIC DOMAIN-CONTAINING PROTEIN-RELATED"/>
    <property type="match status" value="1"/>
</dbReference>
<dbReference type="Gene3D" id="3.40.50.720">
    <property type="entry name" value="NAD(P)-binding Rossmann-like Domain"/>
    <property type="match status" value="2"/>
</dbReference>
<dbReference type="GO" id="GO:0051287">
    <property type="term" value="F:NAD binding"/>
    <property type="evidence" value="ECO:0007669"/>
    <property type="project" value="InterPro"/>
</dbReference>
<evidence type="ECO:0000259" key="6">
    <source>
        <dbReference type="Pfam" id="PF02826"/>
    </source>
</evidence>
<sequence>MKIVVLDGYTLNPGDLSWSGIEQFGEVVVHDRTAPEQIMERLAGAEIVFTNKTPLTREHFAANPQLRFVGVLATGYNVVDIVTAKERKIPVCNIPTYGTMAVAQFAAALMLELCHRVGRHADSVKAGDWSRGNDFCYWLNPLIELDGKTLGVVGFGRIGQAFGRIAQAFGMKIIAVDEYPNKALESATLRYGTLDELYAEADVISLHCPLFDNNKGMINKSAIAKMKPGVLILNTSRGPLINEADLAEALAAGKVAGAGVDVLSSEPPALTNPLLSAPNCIVTPHIAWATKEARSRLMDIATDNLAAFLKGAPKNVVNP</sequence>
<keyword evidence="3" id="KW-0520">NAD</keyword>
<dbReference type="RefSeq" id="WP_091939111.1">
    <property type="nucleotide sequence ID" value="NZ_FNCY01000017.1"/>
</dbReference>
<dbReference type="PROSITE" id="PS00671">
    <property type="entry name" value="D_2_HYDROXYACID_DH_3"/>
    <property type="match status" value="1"/>
</dbReference>
<evidence type="ECO:0000256" key="4">
    <source>
        <dbReference type="RuleBase" id="RU003719"/>
    </source>
</evidence>
<proteinExistence type="inferred from homology"/>
<dbReference type="InterPro" id="IPR050418">
    <property type="entry name" value="D-iso_2-hydroxyacid_DH_PdxB"/>
</dbReference>
<dbReference type="SUPFAM" id="SSF51735">
    <property type="entry name" value="NAD(P)-binding Rossmann-fold domains"/>
    <property type="match status" value="1"/>
</dbReference>
<dbReference type="SUPFAM" id="SSF52283">
    <property type="entry name" value="Formate/glycerate dehydrogenase catalytic domain-like"/>
    <property type="match status" value="1"/>
</dbReference>
<keyword evidence="2 4" id="KW-0560">Oxidoreductase</keyword>
<feature type="domain" description="D-isomer specific 2-hydroxyacid dehydrogenase catalytic" evidence="5">
    <location>
        <begin position="22"/>
        <end position="318"/>
    </location>
</feature>
<reference evidence="7 8" key="1">
    <citation type="submission" date="2016-10" db="EMBL/GenBank/DDBJ databases">
        <authorList>
            <person name="de Groot N.N."/>
        </authorList>
    </citation>
    <scope>NUCLEOTIDE SEQUENCE [LARGE SCALE GENOMIC DNA]</scope>
    <source>
        <strain evidence="7 8">DSM 5885</strain>
    </source>
</reference>
<dbReference type="Pfam" id="PF00389">
    <property type="entry name" value="2-Hacid_dh"/>
    <property type="match status" value="1"/>
</dbReference>
<dbReference type="PROSITE" id="PS00670">
    <property type="entry name" value="D_2_HYDROXYACID_DH_2"/>
    <property type="match status" value="1"/>
</dbReference>
<dbReference type="EMBL" id="FNCY01000017">
    <property type="protein sequence ID" value="SDI35332.1"/>
    <property type="molecule type" value="Genomic_DNA"/>
</dbReference>
<evidence type="ECO:0000256" key="3">
    <source>
        <dbReference type="ARBA" id="ARBA00023027"/>
    </source>
</evidence>
<name>A0A1G8JVT8_9RHOO</name>
<dbReference type="AlphaFoldDB" id="A0A1G8JVT8"/>
<dbReference type="CDD" id="cd12162">
    <property type="entry name" value="2-Hacid_dh_4"/>
    <property type="match status" value="1"/>
</dbReference>
<organism evidence="7 8">
    <name type="scientific">Propionivibrio dicarboxylicus</name>
    <dbReference type="NCBI Taxonomy" id="83767"/>
    <lineage>
        <taxon>Bacteria</taxon>
        <taxon>Pseudomonadati</taxon>
        <taxon>Pseudomonadota</taxon>
        <taxon>Betaproteobacteria</taxon>
        <taxon>Rhodocyclales</taxon>
        <taxon>Rhodocyclaceae</taxon>
        <taxon>Propionivibrio</taxon>
    </lineage>
</organism>
<evidence type="ECO:0000313" key="7">
    <source>
        <dbReference type="EMBL" id="SDI35332.1"/>
    </source>
</evidence>
<feature type="domain" description="D-isomer specific 2-hydroxyacid dehydrogenase NAD-binding" evidence="6">
    <location>
        <begin position="108"/>
        <end position="287"/>
    </location>
</feature>
<protein>
    <submittedName>
        <fullName evidence="7">Glycerate dehydrogenase</fullName>
    </submittedName>
</protein>
<gene>
    <name evidence="7" type="ORF">SAMN05660652_03275</name>
</gene>
<dbReference type="STRING" id="83767.SAMN05660652_03275"/>
<dbReference type="OrthoDB" id="9805416at2"/>
<dbReference type="GO" id="GO:0016616">
    <property type="term" value="F:oxidoreductase activity, acting on the CH-OH group of donors, NAD or NADP as acceptor"/>
    <property type="evidence" value="ECO:0007669"/>
    <property type="project" value="InterPro"/>
</dbReference>
<dbReference type="Proteomes" id="UP000198607">
    <property type="component" value="Unassembled WGS sequence"/>
</dbReference>
<dbReference type="InterPro" id="IPR006140">
    <property type="entry name" value="D-isomer_DH_NAD-bd"/>
</dbReference>
<dbReference type="InterPro" id="IPR029753">
    <property type="entry name" value="D-isomer_DH_CS"/>
</dbReference>
<dbReference type="FunFam" id="3.40.50.720:FF:000203">
    <property type="entry name" value="D-3-phosphoglycerate dehydrogenase (SerA)"/>
    <property type="match status" value="1"/>
</dbReference>
<evidence type="ECO:0000259" key="5">
    <source>
        <dbReference type="Pfam" id="PF00389"/>
    </source>
</evidence>
<evidence type="ECO:0000256" key="1">
    <source>
        <dbReference type="ARBA" id="ARBA00005854"/>
    </source>
</evidence>
<evidence type="ECO:0000313" key="8">
    <source>
        <dbReference type="Proteomes" id="UP000198607"/>
    </source>
</evidence>
<dbReference type="InterPro" id="IPR036291">
    <property type="entry name" value="NAD(P)-bd_dom_sf"/>
</dbReference>
<dbReference type="Pfam" id="PF02826">
    <property type="entry name" value="2-Hacid_dh_C"/>
    <property type="match status" value="1"/>
</dbReference>
<dbReference type="InterPro" id="IPR006139">
    <property type="entry name" value="D-isomer_2_OHA_DH_cat_dom"/>
</dbReference>
<keyword evidence="8" id="KW-1185">Reference proteome</keyword>
<dbReference type="PANTHER" id="PTHR43761">
    <property type="entry name" value="D-ISOMER SPECIFIC 2-HYDROXYACID DEHYDROGENASE FAMILY PROTEIN (AFU_ORTHOLOGUE AFUA_1G13630)"/>
    <property type="match status" value="1"/>
</dbReference>
<evidence type="ECO:0000256" key="2">
    <source>
        <dbReference type="ARBA" id="ARBA00023002"/>
    </source>
</evidence>